<protein>
    <submittedName>
        <fullName evidence="1">Uncharacterized protein</fullName>
    </submittedName>
</protein>
<organism evidence="1 2">
    <name type="scientific">Henosepilachna vigintioctopunctata</name>
    <dbReference type="NCBI Taxonomy" id="420089"/>
    <lineage>
        <taxon>Eukaryota</taxon>
        <taxon>Metazoa</taxon>
        <taxon>Ecdysozoa</taxon>
        <taxon>Arthropoda</taxon>
        <taxon>Hexapoda</taxon>
        <taxon>Insecta</taxon>
        <taxon>Pterygota</taxon>
        <taxon>Neoptera</taxon>
        <taxon>Endopterygota</taxon>
        <taxon>Coleoptera</taxon>
        <taxon>Polyphaga</taxon>
        <taxon>Cucujiformia</taxon>
        <taxon>Coccinelloidea</taxon>
        <taxon>Coccinellidae</taxon>
        <taxon>Epilachninae</taxon>
        <taxon>Epilachnini</taxon>
        <taxon>Henosepilachna</taxon>
    </lineage>
</organism>
<name>A0AAW1UXC9_9CUCU</name>
<sequence length="139" mass="16265">MNSIAEPLSHFINKITEEGEFPKSFKIRVIVRLNENGVKEKLSNYRPEDCRHCEKIESKEGVIDVRRTTTELRKEWATAKSIDQQHQDMRPSLTWKTNNQRPTWRDISTMRGGTKALWTQFDSLIFRGKPITIAQYATN</sequence>
<evidence type="ECO:0000313" key="2">
    <source>
        <dbReference type="Proteomes" id="UP001431783"/>
    </source>
</evidence>
<dbReference type="EMBL" id="JARQZJ010000111">
    <property type="protein sequence ID" value="KAK9887483.1"/>
    <property type="molecule type" value="Genomic_DNA"/>
</dbReference>
<proteinExistence type="predicted"/>
<dbReference type="AlphaFoldDB" id="A0AAW1UXC9"/>
<comment type="caution">
    <text evidence="1">The sequence shown here is derived from an EMBL/GenBank/DDBJ whole genome shotgun (WGS) entry which is preliminary data.</text>
</comment>
<evidence type="ECO:0000313" key="1">
    <source>
        <dbReference type="EMBL" id="KAK9887483.1"/>
    </source>
</evidence>
<keyword evidence="2" id="KW-1185">Reference proteome</keyword>
<reference evidence="1 2" key="1">
    <citation type="submission" date="2023-03" db="EMBL/GenBank/DDBJ databases">
        <title>Genome insight into feeding habits of ladybird beetles.</title>
        <authorList>
            <person name="Li H.-S."/>
            <person name="Huang Y.-H."/>
            <person name="Pang H."/>
        </authorList>
    </citation>
    <scope>NUCLEOTIDE SEQUENCE [LARGE SCALE GENOMIC DNA]</scope>
    <source>
        <strain evidence="1">SYSU_2023b</strain>
        <tissue evidence="1">Whole body</tissue>
    </source>
</reference>
<accession>A0AAW1UXC9</accession>
<gene>
    <name evidence="1" type="ORF">WA026_022831</name>
</gene>
<dbReference type="Proteomes" id="UP001431783">
    <property type="component" value="Unassembled WGS sequence"/>
</dbReference>